<dbReference type="AlphaFoldDB" id="A0AAU9CG57"/>
<keyword evidence="7 8" id="KW-0520">NAD</keyword>
<dbReference type="Gene3D" id="1.20.58.1610">
    <property type="entry name" value="NADH:ubiquinone/plastoquinone oxidoreductase, chain 3"/>
    <property type="match status" value="1"/>
</dbReference>
<dbReference type="Pfam" id="PF00507">
    <property type="entry name" value="Oxidored_q4"/>
    <property type="match status" value="1"/>
</dbReference>
<feature type="transmembrane region" description="Helical" evidence="7">
    <location>
        <begin position="12"/>
        <end position="33"/>
    </location>
</feature>
<dbReference type="PANTHER" id="PTHR11058">
    <property type="entry name" value="NADH-UBIQUINONE OXIDOREDUCTASE CHAIN 3"/>
    <property type="match status" value="1"/>
</dbReference>
<keyword evidence="7" id="KW-1278">Translocase</keyword>
<keyword evidence="3 7" id="KW-0813">Transport</keyword>
<organism evidence="9 10">
    <name type="scientific">Fulvitalea axinellae</name>
    <dbReference type="NCBI Taxonomy" id="1182444"/>
    <lineage>
        <taxon>Bacteria</taxon>
        <taxon>Pseudomonadati</taxon>
        <taxon>Bacteroidota</taxon>
        <taxon>Cytophagia</taxon>
        <taxon>Cytophagales</taxon>
        <taxon>Persicobacteraceae</taxon>
        <taxon>Fulvitalea</taxon>
    </lineage>
</organism>
<evidence type="ECO:0000313" key="9">
    <source>
        <dbReference type="EMBL" id="BDD07756.1"/>
    </source>
</evidence>
<dbReference type="Proteomes" id="UP001348817">
    <property type="component" value="Chromosome"/>
</dbReference>
<dbReference type="GO" id="GO:0005886">
    <property type="term" value="C:plasma membrane"/>
    <property type="evidence" value="ECO:0007669"/>
    <property type="project" value="UniProtKB-SubCell"/>
</dbReference>
<dbReference type="InterPro" id="IPR023043">
    <property type="entry name" value="NAD(P)H_OxRDtase_bac/plastid"/>
</dbReference>
<keyword evidence="10" id="KW-1185">Reference proteome</keyword>
<dbReference type="EC" id="7.1.1.-" evidence="7"/>
<comment type="catalytic activity">
    <reaction evidence="7 8">
        <text>a quinone + NADH + 5 H(+)(in) = a quinol + NAD(+) + 4 H(+)(out)</text>
        <dbReference type="Rhea" id="RHEA:57888"/>
        <dbReference type="ChEBI" id="CHEBI:15378"/>
        <dbReference type="ChEBI" id="CHEBI:24646"/>
        <dbReference type="ChEBI" id="CHEBI:57540"/>
        <dbReference type="ChEBI" id="CHEBI:57945"/>
        <dbReference type="ChEBI" id="CHEBI:132124"/>
    </reaction>
</comment>
<dbReference type="InterPro" id="IPR038430">
    <property type="entry name" value="NDAH_ubi_oxred_su3_sf"/>
</dbReference>
<evidence type="ECO:0000256" key="4">
    <source>
        <dbReference type="ARBA" id="ARBA00022692"/>
    </source>
</evidence>
<dbReference type="RefSeq" id="WP_338393064.1">
    <property type="nucleotide sequence ID" value="NZ_AP025314.1"/>
</dbReference>
<comment type="function">
    <text evidence="7">NDH-1 shuttles electrons from NADH, via FMN and iron-sulfur (Fe-S) centers, to quinones in the respiratory chain. The immediate electron acceptor for the enzyme in this species is believed to be a menaquinone. Couples the redox reaction to proton translocation (for every two electrons transferred, four hydrogen ions are translocated across the cytoplasmic membrane), and thus conserves the redox energy in a proton gradient.</text>
</comment>
<proteinExistence type="inferred from homology"/>
<reference evidence="9 10" key="1">
    <citation type="submission" date="2021-12" db="EMBL/GenBank/DDBJ databases">
        <title>Genome sequencing of bacteria with rrn-lacking chromosome and rrn-plasmid.</title>
        <authorList>
            <person name="Anda M."/>
            <person name="Iwasaki W."/>
        </authorList>
    </citation>
    <scope>NUCLEOTIDE SEQUENCE [LARGE SCALE GENOMIC DNA]</scope>
    <source>
        <strain evidence="9 10">DSM 100852</strain>
    </source>
</reference>
<name>A0AAU9CG57_9BACT</name>
<evidence type="ECO:0000256" key="8">
    <source>
        <dbReference type="RuleBase" id="RU003639"/>
    </source>
</evidence>
<comment type="subcellular location">
    <subcellularLocation>
        <location evidence="7 8">Cell membrane</location>
        <topology evidence="7 8">Multi-pass membrane protein</topology>
    </subcellularLocation>
    <subcellularLocation>
        <location evidence="1">Membrane</location>
        <topology evidence="1">Multi-pass membrane protein</topology>
    </subcellularLocation>
</comment>
<evidence type="ECO:0000313" key="10">
    <source>
        <dbReference type="Proteomes" id="UP001348817"/>
    </source>
</evidence>
<dbReference type="HAMAP" id="MF_01394">
    <property type="entry name" value="NDH1_NuoA"/>
    <property type="match status" value="1"/>
</dbReference>
<dbReference type="GO" id="GO:0050136">
    <property type="term" value="F:NADH dehydrogenase (quinone) (non-electrogenic) activity"/>
    <property type="evidence" value="ECO:0007669"/>
    <property type="project" value="UniProtKB-UniRule"/>
</dbReference>
<evidence type="ECO:0000256" key="6">
    <source>
        <dbReference type="ARBA" id="ARBA00023136"/>
    </source>
</evidence>
<dbReference type="KEGG" id="fax:FUAX_01880"/>
<evidence type="ECO:0000256" key="2">
    <source>
        <dbReference type="ARBA" id="ARBA00008472"/>
    </source>
</evidence>
<dbReference type="EMBL" id="AP025314">
    <property type="protein sequence ID" value="BDD07756.1"/>
    <property type="molecule type" value="Genomic_DNA"/>
</dbReference>
<evidence type="ECO:0000256" key="3">
    <source>
        <dbReference type="ARBA" id="ARBA00022448"/>
    </source>
</evidence>
<gene>
    <name evidence="7 9" type="primary">nuoA</name>
    <name evidence="9" type="ORF">FUAX_01880</name>
</gene>
<keyword evidence="7 8" id="KW-0874">Quinone</keyword>
<dbReference type="GO" id="GO:0030964">
    <property type="term" value="C:NADH dehydrogenase complex"/>
    <property type="evidence" value="ECO:0007669"/>
    <property type="project" value="TreeGrafter"/>
</dbReference>
<sequence>MANPGISAFGEILLYIIGGVGFCAATLFAGRIFRPNRPNDEKLTTYECGEDPVGTGWGRFNMRFYVIALLFILFDVEIVFLFPWATVFGNKEMVESTDGLWAMFSITEMFVFILILVAGLAYAWAKGFLNWEKPNVKPEAFKSSVPQNLYENLNGKY</sequence>
<comment type="similarity">
    <text evidence="2 7 8">Belongs to the complex I subunit 3 family.</text>
</comment>
<evidence type="ECO:0000256" key="1">
    <source>
        <dbReference type="ARBA" id="ARBA00004141"/>
    </source>
</evidence>
<comment type="subunit">
    <text evidence="7">NDH-1 is composed of 14 different subunits. Subunits NuoA, H, J, K, L, M, N constitute the membrane sector of the complex.</text>
</comment>
<keyword evidence="7" id="KW-1003">Cell membrane</keyword>
<dbReference type="InterPro" id="IPR000440">
    <property type="entry name" value="NADH_UbQ/plastoQ_OxRdtase_su3"/>
</dbReference>
<dbReference type="GO" id="GO:0008137">
    <property type="term" value="F:NADH dehydrogenase (ubiquinone) activity"/>
    <property type="evidence" value="ECO:0007669"/>
    <property type="project" value="InterPro"/>
</dbReference>
<accession>A0AAU9CG57</accession>
<feature type="transmembrane region" description="Helical" evidence="7">
    <location>
        <begin position="100"/>
        <end position="125"/>
    </location>
</feature>
<evidence type="ECO:0000256" key="7">
    <source>
        <dbReference type="HAMAP-Rule" id="MF_01394"/>
    </source>
</evidence>
<feature type="transmembrane region" description="Helical" evidence="7">
    <location>
        <begin position="64"/>
        <end position="88"/>
    </location>
</feature>
<keyword evidence="5 7" id="KW-1133">Transmembrane helix</keyword>
<keyword evidence="4 7" id="KW-0812">Transmembrane</keyword>
<dbReference type="GO" id="GO:0048038">
    <property type="term" value="F:quinone binding"/>
    <property type="evidence" value="ECO:0007669"/>
    <property type="project" value="UniProtKB-KW"/>
</dbReference>
<evidence type="ECO:0000256" key="5">
    <source>
        <dbReference type="ARBA" id="ARBA00022989"/>
    </source>
</evidence>
<keyword evidence="6 7" id="KW-0472">Membrane</keyword>
<dbReference type="PANTHER" id="PTHR11058:SF9">
    <property type="entry name" value="NADH-UBIQUINONE OXIDOREDUCTASE CHAIN 3"/>
    <property type="match status" value="1"/>
</dbReference>
<protein>
    <recommendedName>
        <fullName evidence="7">NADH-quinone oxidoreductase subunit A</fullName>
        <ecNumber evidence="7">7.1.1.-</ecNumber>
    </recommendedName>
    <alternativeName>
        <fullName evidence="7">NADH dehydrogenase I subunit A</fullName>
    </alternativeName>
    <alternativeName>
        <fullName evidence="7">NDH-1 subunit A</fullName>
    </alternativeName>
    <alternativeName>
        <fullName evidence="7">NUO1</fullName>
    </alternativeName>
</protein>